<dbReference type="EMBL" id="JACDUI010000001">
    <property type="protein sequence ID" value="MBA2839812.1"/>
    <property type="molecule type" value="Genomic_DNA"/>
</dbReference>
<dbReference type="CDD" id="cd00427">
    <property type="entry name" value="Ribosomal_L29_HIP"/>
    <property type="match status" value="1"/>
</dbReference>
<evidence type="ECO:0000313" key="24">
    <source>
        <dbReference type="Proteomes" id="UP000558015"/>
    </source>
</evidence>
<evidence type="ECO:0000313" key="23">
    <source>
        <dbReference type="Proteomes" id="UP000536195"/>
    </source>
</evidence>
<reference evidence="23 31" key="3">
    <citation type="submission" date="2020-08" db="EMBL/GenBank/DDBJ databases">
        <title>Genomic Encyclopedia of Type Strains, Phase IV (KMG-V): Genome sequencing to study the core and pangenomes of soil and plant-associated prokaryotes.</title>
        <authorList>
            <person name="Whitman W."/>
        </authorList>
    </citation>
    <scope>NUCLEOTIDE SEQUENCE [LARGE SCALE GENOMIC DNA]</scope>
    <source>
        <strain evidence="10 26">A1</strain>
        <strain evidence="8 25">A4</strain>
        <strain evidence="9 30">A5</strain>
        <strain evidence="17 23">C11</strain>
        <strain evidence="12 24">C12</strain>
        <strain evidence="14 27">C13</strain>
        <strain evidence="15 29">C14</strain>
        <strain evidence="13 28">C9</strain>
        <strain evidence="18 32">D1</strain>
        <strain evidence="16 31">DSM 7078</strain>
        <strain evidence="19">RC</strain>
        <strain evidence="11 22">S1</strain>
    </source>
</reference>
<evidence type="ECO:0000313" key="11">
    <source>
        <dbReference type="EMBL" id="MBA2852389.1"/>
    </source>
</evidence>
<dbReference type="GeneID" id="10982979"/>
<evidence type="ECO:0000313" key="15">
    <source>
        <dbReference type="EMBL" id="MBA2868167.1"/>
    </source>
</evidence>
<evidence type="ECO:0000313" key="18">
    <source>
        <dbReference type="EMBL" id="MBB6496674.1"/>
    </source>
</evidence>
<dbReference type="EMBL" id="JACDUP010000001">
    <property type="protein sequence ID" value="MBA2868167.1"/>
    <property type="molecule type" value="Genomic_DNA"/>
</dbReference>
<evidence type="ECO:0000256" key="1">
    <source>
        <dbReference type="ARBA" id="ARBA00009254"/>
    </source>
</evidence>
<dbReference type="Proteomes" id="UP000536195">
    <property type="component" value="Unassembled WGS sequence"/>
</dbReference>
<dbReference type="OMA" id="TENPGHI"/>
<dbReference type="GO" id="GO:0005840">
    <property type="term" value="C:ribosome"/>
    <property type="evidence" value="ECO:0007669"/>
    <property type="project" value="UniProtKB-KW"/>
</dbReference>
<dbReference type="RefSeq" id="WP_011171349.1">
    <property type="nucleotide sequence ID" value="NZ_CP020120.1"/>
</dbReference>
<evidence type="ECO:0000256" key="5">
    <source>
        <dbReference type="HAMAP-Rule" id="MF_00374"/>
    </source>
</evidence>
<sequence>MAILKASEIRELSVEEMKGKIAELKRELMKEGVNKSTGGAPSNPGKISETKRTIARILTIMKEKEAQAENA</sequence>
<dbReference type="EMBL" id="JACDUK010000001">
    <property type="protein sequence ID" value="MBA2852389.1"/>
    <property type="molecule type" value="Genomic_DNA"/>
</dbReference>
<accession>A0A2L1CBR5</accession>
<dbReference type="PROSITE" id="PS00579">
    <property type="entry name" value="RIBOSOMAL_L29"/>
    <property type="match status" value="1"/>
</dbReference>
<name>A0A2L1CBR5_METMI</name>
<dbReference type="EMBL" id="JACDUN010000001">
    <property type="protein sequence ID" value="MBA2857624.1"/>
    <property type="molecule type" value="Genomic_DNA"/>
</dbReference>
<evidence type="ECO:0000313" key="25">
    <source>
        <dbReference type="Proteomes" id="UP000563838"/>
    </source>
</evidence>
<evidence type="ECO:0000313" key="20">
    <source>
        <dbReference type="EMBL" id="MBP2219921.1"/>
    </source>
</evidence>
<dbReference type="GO" id="GO:0003735">
    <property type="term" value="F:structural constituent of ribosome"/>
    <property type="evidence" value="ECO:0007669"/>
    <property type="project" value="InterPro"/>
</dbReference>
<dbReference type="Proteomes" id="UP000584706">
    <property type="component" value="Unassembled WGS sequence"/>
</dbReference>
<keyword evidence="2 5" id="KW-0689">Ribosomal protein</keyword>
<evidence type="ECO:0000256" key="6">
    <source>
        <dbReference type="SAM" id="MobiDB-lite"/>
    </source>
</evidence>
<dbReference type="EMBL" id="JACHED010000001">
    <property type="protein sequence ID" value="MBB6496674.1"/>
    <property type="molecule type" value="Genomic_DNA"/>
</dbReference>
<comment type="similarity">
    <text evidence="1 5">Belongs to the universal ribosomal protein uL29 family.</text>
</comment>
<evidence type="ECO:0000313" key="21">
    <source>
        <dbReference type="Proteomes" id="UP000239462"/>
    </source>
</evidence>
<evidence type="ECO:0000313" key="28">
    <source>
        <dbReference type="Proteomes" id="UP000568063"/>
    </source>
</evidence>
<dbReference type="Pfam" id="PF00831">
    <property type="entry name" value="Ribosomal_L29"/>
    <property type="match status" value="1"/>
</dbReference>
<dbReference type="Proteomes" id="UP000567099">
    <property type="component" value="Unassembled WGS sequence"/>
</dbReference>
<dbReference type="Proteomes" id="UP000568063">
    <property type="component" value="Unassembled WGS sequence"/>
</dbReference>
<dbReference type="Proteomes" id="UP000563838">
    <property type="component" value="Unassembled WGS sequence"/>
</dbReference>
<dbReference type="InterPro" id="IPR018254">
    <property type="entry name" value="Ribosomal_uL29_CS"/>
</dbReference>
<evidence type="ECO:0000313" key="13">
    <source>
        <dbReference type="EMBL" id="MBA2859530.1"/>
    </source>
</evidence>
<dbReference type="SUPFAM" id="SSF46561">
    <property type="entry name" value="Ribosomal protein L29 (L29p)"/>
    <property type="match status" value="1"/>
</dbReference>
<dbReference type="Proteomes" id="UP000571854">
    <property type="component" value="Unassembled WGS sequence"/>
</dbReference>
<evidence type="ECO:0000313" key="17">
    <source>
        <dbReference type="EMBL" id="MBB6401261.1"/>
    </source>
</evidence>
<dbReference type="EMBL" id="JACHEC010000001">
    <property type="protein sequence ID" value="MBB6401261.1"/>
    <property type="molecule type" value="Genomic_DNA"/>
</dbReference>
<reference evidence="21" key="1">
    <citation type="journal article" date="2018" name="Genome Announc.">
        <title>Complete Genome Sequence of the Methanococcus maripaludis Type Strain JJ (DSM 2067), a Model for Selenoprotein Synthesis in Archaea.</title>
        <authorList>
            <person name="Poehlein A."/>
            <person name="Heym D."/>
            <person name="Quitzke V."/>
            <person name="Fersch J."/>
            <person name="Daniel R."/>
            <person name="Rother M."/>
        </authorList>
    </citation>
    <scope>NUCLEOTIDE SEQUENCE [LARGE SCALE GENOMIC DNA]</scope>
    <source>
        <strain evidence="21">DSM 2067</strain>
    </source>
</reference>
<dbReference type="EMBL" id="JACHIQ010000001">
    <property type="protein sequence ID" value="MBB6067155.1"/>
    <property type="molecule type" value="Genomic_DNA"/>
</dbReference>
<evidence type="ECO:0000313" key="31">
    <source>
        <dbReference type="Proteomes" id="UP000584706"/>
    </source>
</evidence>
<evidence type="ECO:0000313" key="7">
    <source>
        <dbReference type="EMBL" id="AVB76812.1"/>
    </source>
</evidence>
<dbReference type="EMBL" id="JAFBBC010000001">
    <property type="protein sequence ID" value="MBM7409445.1"/>
    <property type="molecule type" value="Genomic_DNA"/>
</dbReference>
<dbReference type="Proteomes" id="UP000722095">
    <property type="component" value="Unassembled WGS sequence"/>
</dbReference>
<evidence type="ECO:0000313" key="14">
    <source>
        <dbReference type="EMBL" id="MBA2863322.1"/>
    </source>
</evidence>
<evidence type="ECO:0000313" key="30">
    <source>
        <dbReference type="Proteomes" id="UP000571854"/>
    </source>
</evidence>
<evidence type="ECO:0000313" key="27">
    <source>
        <dbReference type="Proteomes" id="UP000567099"/>
    </source>
</evidence>
<dbReference type="HAMAP" id="MF_00374">
    <property type="entry name" value="Ribosomal_uL29"/>
    <property type="match status" value="1"/>
</dbReference>
<feature type="region of interest" description="Disordered" evidence="6">
    <location>
        <begin position="32"/>
        <end position="51"/>
    </location>
</feature>
<dbReference type="Proteomes" id="UP000742560">
    <property type="component" value="Unassembled WGS sequence"/>
</dbReference>
<dbReference type="Proteomes" id="UP000558015">
    <property type="component" value="Unassembled WGS sequence"/>
</dbReference>
<dbReference type="FunFam" id="1.10.287.310:FF:000001">
    <property type="entry name" value="50S ribosomal protein L29"/>
    <property type="match status" value="1"/>
</dbReference>
<evidence type="ECO:0000313" key="12">
    <source>
        <dbReference type="EMBL" id="MBA2857624.1"/>
    </source>
</evidence>
<evidence type="ECO:0000313" key="29">
    <source>
        <dbReference type="Proteomes" id="UP000571751"/>
    </source>
</evidence>
<dbReference type="InterPro" id="IPR036049">
    <property type="entry name" value="Ribosomal_uL29_sf"/>
</dbReference>
<dbReference type="Proteomes" id="UP000564425">
    <property type="component" value="Unassembled WGS sequence"/>
</dbReference>
<keyword evidence="3 5" id="KW-0687">Ribonucleoprotein</keyword>
<evidence type="ECO:0000256" key="2">
    <source>
        <dbReference type="ARBA" id="ARBA00022980"/>
    </source>
</evidence>
<reference evidence="20" key="4">
    <citation type="submission" date="2021-03" db="EMBL/GenBank/DDBJ databases">
        <title>Genomic Encyclopedia of Type Strains, Phase IV (KMG-IV): sequencing the most valuable type-strain genomes for metagenomic binning, comparative biology and taxonomic classification.</title>
        <authorList>
            <person name="Goeker M."/>
        </authorList>
    </citation>
    <scope>NUCLEOTIDE SEQUENCE</scope>
    <source>
        <strain evidence="20">DSM 2771</strain>
    </source>
</reference>
<evidence type="ECO:0000313" key="9">
    <source>
        <dbReference type="EMBL" id="MBA2847304.1"/>
    </source>
</evidence>
<dbReference type="Proteomes" id="UP000571751">
    <property type="component" value="Unassembled WGS sequence"/>
</dbReference>
<evidence type="ECO:0000313" key="8">
    <source>
        <dbReference type="EMBL" id="MBA2839812.1"/>
    </source>
</evidence>
<dbReference type="EMBL" id="JACDUH010000001">
    <property type="protein sequence ID" value="MBA2850191.1"/>
    <property type="molecule type" value="Genomic_DNA"/>
</dbReference>
<dbReference type="EMBL" id="JAGINF010000005">
    <property type="protein sequence ID" value="MBP2219921.1"/>
    <property type="molecule type" value="Genomic_DNA"/>
</dbReference>
<evidence type="ECO:0000313" key="22">
    <source>
        <dbReference type="Proteomes" id="UP000522365"/>
    </source>
</evidence>
<evidence type="ECO:0000313" key="26">
    <source>
        <dbReference type="Proteomes" id="UP000564425"/>
    </source>
</evidence>
<evidence type="ECO:0000313" key="19">
    <source>
        <dbReference type="EMBL" id="MBM7409445.1"/>
    </source>
</evidence>
<evidence type="ECO:0000256" key="4">
    <source>
        <dbReference type="ARBA" id="ARBA00035204"/>
    </source>
</evidence>
<dbReference type="Proteomes" id="UP000239462">
    <property type="component" value="Chromosome"/>
</dbReference>
<dbReference type="KEGG" id="mmad:MMJJ_14340"/>
<dbReference type="InterPro" id="IPR001854">
    <property type="entry name" value="Ribosomal_uL29"/>
</dbReference>
<reference evidence="7" key="2">
    <citation type="submission" date="2018-02" db="EMBL/GenBank/DDBJ databases">
        <title>Complete genome sequence of the Methanococcus maripaludis type strain JJ (DSM 2067), a model for selenoprotein synthesis in Archaea.</title>
        <authorList>
            <person name="Poehlein A."/>
            <person name="Heym D."/>
            <person name="Quitzke V."/>
            <person name="Fersch J."/>
            <person name="Daniel R."/>
            <person name="Rother M."/>
        </authorList>
    </citation>
    <scope>NUCLEOTIDE SEQUENCE [LARGE SCALE GENOMIC DNA]</scope>
    <source>
        <strain evidence="7">DSM 2067</strain>
    </source>
</reference>
<evidence type="ECO:0000256" key="3">
    <source>
        <dbReference type="ARBA" id="ARBA00023274"/>
    </source>
</evidence>
<dbReference type="GeneID" id="41280036"/>
<dbReference type="Gene3D" id="1.10.287.310">
    <property type="match status" value="1"/>
</dbReference>
<dbReference type="AlphaFoldDB" id="A0A2L1CBR5"/>
<evidence type="ECO:0000313" key="16">
    <source>
        <dbReference type="EMBL" id="MBB6067155.1"/>
    </source>
</evidence>
<gene>
    <name evidence="7" type="primary">rpmC</name>
    <name evidence="5" type="synonym">rpl29</name>
    <name evidence="19" type="ORF">HNP85_001117</name>
    <name evidence="10" type="ORF">HNP86_000322</name>
    <name evidence="8" type="ORF">HNP87_000324</name>
    <name evidence="9" type="ORF">HNP88_001488</name>
    <name evidence="11" type="ORF">HNP89_000326</name>
    <name evidence="13" type="ORF">HNP91_000325</name>
    <name evidence="17" type="ORF">HNP92_000546</name>
    <name evidence="12" type="ORF">HNP93_000325</name>
    <name evidence="14" type="ORF">HNP94_000322</name>
    <name evidence="15" type="ORF">HNP95_000326</name>
    <name evidence="18" type="ORF">HNP96_000695</name>
    <name evidence="16" type="ORF">HNP97_000645</name>
    <name evidence="20" type="ORF">J2745_001428</name>
    <name evidence="7" type="ORF">MMJJ_14340</name>
</gene>
<organism evidence="7 21">
    <name type="scientific">Methanococcus maripaludis</name>
    <name type="common">Methanococcus deltae</name>
    <dbReference type="NCBI Taxonomy" id="39152"/>
    <lineage>
        <taxon>Archaea</taxon>
        <taxon>Methanobacteriati</taxon>
        <taxon>Methanobacteriota</taxon>
        <taxon>Methanomada group</taxon>
        <taxon>Methanococci</taxon>
        <taxon>Methanococcales</taxon>
        <taxon>Methanococcaceae</taxon>
        <taxon>Methanococcus</taxon>
    </lineage>
</organism>
<dbReference type="EMBL" id="JACDUJ010000001">
    <property type="protein sequence ID" value="MBA2847304.1"/>
    <property type="molecule type" value="Genomic_DNA"/>
</dbReference>
<dbReference type="NCBIfam" id="TIGR00012">
    <property type="entry name" value="L29"/>
    <property type="match status" value="1"/>
</dbReference>
<proteinExistence type="inferred from homology"/>
<protein>
    <recommendedName>
        <fullName evidence="4 5">Large ribosomal subunit protein uL29</fullName>
    </recommendedName>
</protein>
<dbReference type="EMBL" id="JACDUM010000001">
    <property type="protein sequence ID" value="MBA2859530.1"/>
    <property type="molecule type" value="Genomic_DNA"/>
</dbReference>
<dbReference type="Proteomes" id="UP000522365">
    <property type="component" value="Unassembled WGS sequence"/>
</dbReference>
<dbReference type="SMR" id="A0A2L1CBR5"/>
<dbReference type="EMBL" id="CP026606">
    <property type="protein sequence ID" value="AVB76812.1"/>
    <property type="molecule type" value="Genomic_DNA"/>
</dbReference>
<dbReference type="EMBL" id="JACDUO010000001">
    <property type="protein sequence ID" value="MBA2863322.1"/>
    <property type="molecule type" value="Genomic_DNA"/>
</dbReference>
<dbReference type="GO" id="GO:1990904">
    <property type="term" value="C:ribonucleoprotein complex"/>
    <property type="evidence" value="ECO:0007669"/>
    <property type="project" value="UniProtKB-KW"/>
</dbReference>
<evidence type="ECO:0000313" key="10">
    <source>
        <dbReference type="EMBL" id="MBA2850191.1"/>
    </source>
</evidence>
<dbReference type="GO" id="GO:0006412">
    <property type="term" value="P:translation"/>
    <property type="evidence" value="ECO:0007669"/>
    <property type="project" value="UniProtKB-UniRule"/>
</dbReference>
<evidence type="ECO:0000313" key="32">
    <source>
        <dbReference type="Proteomes" id="UP000590564"/>
    </source>
</evidence>
<dbReference type="Proteomes" id="UP000590564">
    <property type="component" value="Unassembled WGS sequence"/>
</dbReference>